<accession>A0ACB6UZ73</accession>
<proteinExistence type="predicted"/>
<dbReference type="Proteomes" id="UP000744676">
    <property type="component" value="Unassembled WGS sequence"/>
</dbReference>
<gene>
    <name evidence="1" type="ORF">D0Z00_004215</name>
</gene>
<reference evidence="1 2" key="1">
    <citation type="journal article" date="2020" name="Front. Microbiol.">
        <title>Phenotypic and Genetic Characterization of the Cheese Ripening Yeast Geotrichum candidum.</title>
        <authorList>
            <person name="Perkins V."/>
            <person name="Vignola S."/>
            <person name="Lessard M.H."/>
            <person name="Plante P.L."/>
            <person name="Corbeil J."/>
            <person name="Dugat-Bony E."/>
            <person name="Frenette M."/>
            <person name="Labrie S."/>
        </authorList>
    </citation>
    <scope>NUCLEOTIDE SEQUENCE [LARGE SCALE GENOMIC DNA]</scope>
    <source>
        <strain evidence="1 2">LMA-1147</strain>
    </source>
</reference>
<evidence type="ECO:0000313" key="2">
    <source>
        <dbReference type="Proteomes" id="UP000744676"/>
    </source>
</evidence>
<comment type="caution">
    <text evidence="1">The sequence shown here is derived from an EMBL/GenBank/DDBJ whole genome shotgun (WGS) entry which is preliminary data.</text>
</comment>
<evidence type="ECO:0000313" key="1">
    <source>
        <dbReference type="EMBL" id="KAF5093155.1"/>
    </source>
</evidence>
<protein>
    <submittedName>
        <fullName evidence="1">Uncharacterized protein</fullName>
    </submittedName>
</protein>
<dbReference type="EMBL" id="QVQA01000272">
    <property type="protein sequence ID" value="KAF5093155.1"/>
    <property type="molecule type" value="Genomic_DNA"/>
</dbReference>
<keyword evidence="2" id="KW-1185">Reference proteome</keyword>
<organism evidence="1 2">
    <name type="scientific">Geotrichum galactomycetum</name>
    <dbReference type="NCBI Taxonomy" id="27317"/>
    <lineage>
        <taxon>Eukaryota</taxon>
        <taxon>Fungi</taxon>
        <taxon>Dikarya</taxon>
        <taxon>Ascomycota</taxon>
        <taxon>Saccharomycotina</taxon>
        <taxon>Dipodascomycetes</taxon>
        <taxon>Dipodascales</taxon>
        <taxon>Dipodascaceae</taxon>
        <taxon>Geotrichum</taxon>
    </lineage>
</organism>
<sequence length="588" mass="63628">MALHQFDYIFALAMMFAFLDAWNIGANDVANSFATSVSSRALTYPQAMIIAAICEFLGAVLAGSRVSDTIRNKIIKVDDFESAPAGLMLVMACALVGSSTWLTMATKIGAPVSTTHSIVGGIIGAAIAANGAGGVVWGWSGFAKIVASWFIAPCVAGGFAAILYLITKFAVLERKNSLRNALYIIPLYFALTAGVLIMVIVWKGAPNLKLDDLSTGQVCGAIFGGAGGAAALYWIFWYPYLYRKLILEDWTLRAWHIAYGPFLFNRGEVPPVPEGSKHQIVTDYYKGNRTREEFEAAIDSNLAGIDASAFPADTHRSNSDDLEAKDVSVNGITTLPSNYEEENADNNKPVKLDKINKKTIKYLIHPKNWHRLLWLAFSHGFSQDVIANQHDTSKLAGNIGDMHSRAKKYDNKTEHLYSFLQGVTAGTTSFAHGSNDISNAAGPLATIYLIWSKNTVSSKSDVPVWVLCYTAGALVIGLWTYGYNIMRNLGNRLTLQSPARGFSMELGAAITTVFATRLSLPISTTQCIVGAVVFVGLCNGDVKAVNWRMVAWCYAGWIFTVPCAGLIAGIIMGIISNAPQLGVTYTMT</sequence>
<name>A0ACB6UZ73_9ASCO</name>